<dbReference type="InterPro" id="IPR002104">
    <property type="entry name" value="Integrase_catalytic"/>
</dbReference>
<dbReference type="InterPro" id="IPR011010">
    <property type="entry name" value="DNA_brk_join_enz"/>
</dbReference>
<dbReference type="InterPro" id="IPR044068">
    <property type="entry name" value="CB"/>
</dbReference>
<keyword evidence="8" id="KW-1185">Reference proteome</keyword>
<sequence>MILHPDVQVIRDEYLMPYVGGTRKLYTYYLDRYLEWCALQAYEPLAVTRAHVERYVHHLHIELGMRPSSVATALCPVRGFYRFGYHEGAIDRDPAVHARRPRYYYRPSDTLGLDRSQLTAFLAAGTAMGGRYYAAAFLLGCMALRASEACSLEVGDYQQTVRGPRVLEFIGKAGLPAQMPLPVPVLRALDAAVGDRTDGSILLRLDGLPLGRSGLNTIVHTIGRRAGIDLPFNSHVLRHSAITNALEAGASLRKVMDLARHSEPRTTMRYDRNRTQLDEHAVHALVSFVVPTVTNVCPVNGP</sequence>
<evidence type="ECO:0000256" key="3">
    <source>
        <dbReference type="ARBA" id="ARBA00023172"/>
    </source>
</evidence>
<dbReference type="RefSeq" id="WP_345508337.1">
    <property type="nucleotide sequence ID" value="NZ_BAABIW010000018.1"/>
</dbReference>
<dbReference type="EMBL" id="BAABIW010000018">
    <property type="protein sequence ID" value="GAA5031826.1"/>
    <property type="molecule type" value="Genomic_DNA"/>
</dbReference>
<keyword evidence="3" id="KW-0233">DNA recombination</keyword>
<evidence type="ECO:0000256" key="1">
    <source>
        <dbReference type="ARBA" id="ARBA00022908"/>
    </source>
</evidence>
<dbReference type="PANTHER" id="PTHR30349:SF81">
    <property type="entry name" value="TYROSINE RECOMBINASE XERC"/>
    <property type="match status" value="1"/>
</dbReference>
<evidence type="ECO:0000256" key="2">
    <source>
        <dbReference type="ARBA" id="ARBA00023125"/>
    </source>
</evidence>
<dbReference type="InterPro" id="IPR004107">
    <property type="entry name" value="Integrase_SAM-like_N"/>
</dbReference>
<accession>A0ABP9JI30</accession>
<dbReference type="PANTHER" id="PTHR30349">
    <property type="entry name" value="PHAGE INTEGRASE-RELATED"/>
    <property type="match status" value="1"/>
</dbReference>
<feature type="domain" description="Core-binding (CB)" evidence="6">
    <location>
        <begin position="5"/>
        <end position="85"/>
    </location>
</feature>
<reference evidence="8" key="1">
    <citation type="journal article" date="2019" name="Int. J. Syst. Evol. Microbiol.">
        <title>The Global Catalogue of Microorganisms (GCM) 10K type strain sequencing project: providing services to taxonomists for standard genome sequencing and annotation.</title>
        <authorList>
            <consortium name="The Broad Institute Genomics Platform"/>
            <consortium name="The Broad Institute Genome Sequencing Center for Infectious Disease"/>
            <person name="Wu L."/>
            <person name="Ma J."/>
        </authorList>
    </citation>
    <scope>NUCLEOTIDE SEQUENCE [LARGE SCALE GENOMIC DNA]</scope>
    <source>
        <strain evidence="8">JCM 17687</strain>
    </source>
</reference>
<dbReference type="SUPFAM" id="SSF56349">
    <property type="entry name" value="DNA breaking-rejoining enzymes"/>
    <property type="match status" value="1"/>
</dbReference>
<dbReference type="Proteomes" id="UP001500427">
    <property type="component" value="Unassembled WGS sequence"/>
</dbReference>
<dbReference type="Pfam" id="PF00589">
    <property type="entry name" value="Phage_integrase"/>
    <property type="match status" value="1"/>
</dbReference>
<evidence type="ECO:0000259" key="6">
    <source>
        <dbReference type="PROSITE" id="PS51900"/>
    </source>
</evidence>
<dbReference type="InterPro" id="IPR010998">
    <property type="entry name" value="Integrase_recombinase_N"/>
</dbReference>
<dbReference type="InterPro" id="IPR050090">
    <property type="entry name" value="Tyrosine_recombinase_XerCD"/>
</dbReference>
<dbReference type="InterPro" id="IPR013762">
    <property type="entry name" value="Integrase-like_cat_sf"/>
</dbReference>
<proteinExistence type="predicted"/>
<protein>
    <submittedName>
        <fullName evidence="7">Tyrosine recombinase XerA</fullName>
    </submittedName>
</protein>
<dbReference type="Pfam" id="PF13495">
    <property type="entry name" value="Phage_int_SAM_4"/>
    <property type="match status" value="1"/>
</dbReference>
<gene>
    <name evidence="7" type="primary">xerA</name>
    <name evidence="7" type="ORF">GCM10023258_30350</name>
</gene>
<evidence type="ECO:0000313" key="8">
    <source>
        <dbReference type="Proteomes" id="UP001500427"/>
    </source>
</evidence>
<dbReference type="Gene3D" id="1.10.443.10">
    <property type="entry name" value="Intergrase catalytic core"/>
    <property type="match status" value="1"/>
</dbReference>
<dbReference type="Gene3D" id="1.10.150.130">
    <property type="match status" value="1"/>
</dbReference>
<evidence type="ECO:0000259" key="5">
    <source>
        <dbReference type="PROSITE" id="PS51898"/>
    </source>
</evidence>
<comment type="caution">
    <text evidence="7">The sequence shown here is derived from an EMBL/GenBank/DDBJ whole genome shotgun (WGS) entry which is preliminary data.</text>
</comment>
<evidence type="ECO:0000313" key="7">
    <source>
        <dbReference type="EMBL" id="GAA5031826.1"/>
    </source>
</evidence>
<name>A0ABP9JI30_9MICO</name>
<keyword evidence="2 4" id="KW-0238">DNA-binding</keyword>
<keyword evidence="1" id="KW-0229">DNA integration</keyword>
<evidence type="ECO:0000256" key="4">
    <source>
        <dbReference type="PROSITE-ProRule" id="PRU01248"/>
    </source>
</evidence>
<dbReference type="PROSITE" id="PS51898">
    <property type="entry name" value="TYR_RECOMBINASE"/>
    <property type="match status" value="1"/>
</dbReference>
<feature type="domain" description="Tyr recombinase" evidence="5">
    <location>
        <begin position="108"/>
        <end position="283"/>
    </location>
</feature>
<dbReference type="PROSITE" id="PS51900">
    <property type="entry name" value="CB"/>
    <property type="match status" value="1"/>
</dbReference>
<organism evidence="7 8">
    <name type="scientific">Terrabacter aeriphilus</name>
    <dbReference type="NCBI Taxonomy" id="515662"/>
    <lineage>
        <taxon>Bacteria</taxon>
        <taxon>Bacillati</taxon>
        <taxon>Actinomycetota</taxon>
        <taxon>Actinomycetes</taxon>
        <taxon>Micrococcales</taxon>
        <taxon>Intrasporangiaceae</taxon>
        <taxon>Terrabacter</taxon>
    </lineage>
</organism>